<feature type="transmembrane region" description="Helical" evidence="9">
    <location>
        <begin position="178"/>
        <end position="198"/>
    </location>
</feature>
<feature type="transmembrane region" description="Helical" evidence="9">
    <location>
        <begin position="139"/>
        <end position="158"/>
    </location>
</feature>
<dbReference type="Pfam" id="PF00939">
    <property type="entry name" value="Na_sulph_symp"/>
    <property type="match status" value="1"/>
</dbReference>
<feature type="transmembrane region" description="Helical" evidence="9">
    <location>
        <begin position="342"/>
        <end position="362"/>
    </location>
</feature>
<sequence>MKSKSYSQANKIGLVLGPILALLAFLLIPDDAIGYEGRVVLATVALVGTLWVTEAVPMAAASLIPLIIIPLFGGAPIDVVSSGYSEPVIFMYLGGFILAIAIEKWNLHRRMALSIIDFIGTESHKIILGIMLATGTLTLFISNAATALMMLPVALALISEVREKHILTGENVHYFAKAILLAVAYTATIGGLATLVAAVPNAALAGIASIQFGIEVTFLQWLIFAGPVAVVMFICLYFYLTKIRFKVKVKQQRSVGFIKEEKKKLGPIQTEEWIVIVVFLITIFLWVGKPGILWLANTFSALVFLDNLGNLPDASVSMLGAISLFFLPSTKQGERILKWEDLAKLPWGVLILFGGGLALAKSLESSGVNDWIAVALEGLEKYAAFIVILLLVVIVLAMTEILSNTAVANLVLPIAAGLGVAIGMDPLFMMAAVALAAGSCYMLPVATPPNTAVFSAGELDIADMVKAGVWLNILSVIVITLAVYFWMPVVFGISR</sequence>
<proteinExistence type="inferred from homology"/>
<evidence type="ECO:0000256" key="8">
    <source>
        <dbReference type="ARBA" id="ARBA00031174"/>
    </source>
</evidence>
<keyword evidence="4 9" id="KW-0812">Transmembrane</keyword>
<reference evidence="10 11" key="1">
    <citation type="submission" date="2017-07" db="EMBL/GenBank/DDBJ databases">
        <title>Isolation and whole genome analysis of endospore-forming bacteria from heroin.</title>
        <authorList>
            <person name="Kalinowski J."/>
            <person name="Ahrens B."/>
            <person name="Al-Dilaimi A."/>
            <person name="Winkler A."/>
            <person name="Wibberg D."/>
            <person name="Schleenbecker U."/>
            <person name="Ruckert C."/>
            <person name="Wolfel R."/>
            <person name="Grass G."/>
        </authorList>
    </citation>
    <scope>NUCLEOTIDE SEQUENCE [LARGE SCALE GENOMIC DNA]</scope>
    <source>
        <strain evidence="10 11">7539</strain>
    </source>
</reference>
<comment type="caution">
    <text evidence="10">The sequence shown here is derived from an EMBL/GenBank/DDBJ whole genome shotgun (WGS) entry which is preliminary data.</text>
</comment>
<dbReference type="Proteomes" id="UP000216207">
    <property type="component" value="Unassembled WGS sequence"/>
</dbReference>
<feature type="transmembrane region" description="Helical" evidence="9">
    <location>
        <begin position="469"/>
        <end position="493"/>
    </location>
</feature>
<dbReference type="GO" id="GO:0015293">
    <property type="term" value="F:symporter activity"/>
    <property type="evidence" value="ECO:0007669"/>
    <property type="project" value="UniProtKB-KW"/>
</dbReference>
<accession>A0A268NYF1</accession>
<evidence type="ECO:0000313" key="10">
    <source>
        <dbReference type="EMBL" id="PAE88100.1"/>
    </source>
</evidence>
<comment type="similarity">
    <text evidence="2">Belongs to the SLC13A/DASS transporter (TC 2.A.47) family. NADC subfamily.</text>
</comment>
<dbReference type="OMA" id="CAMFLTS"/>
<keyword evidence="7 9" id="KW-0472">Membrane</keyword>
<name>A0A268NYF1_SHOCL</name>
<feature type="transmembrane region" description="Helical" evidence="9">
    <location>
        <begin position="382"/>
        <end position="403"/>
    </location>
</feature>
<feature type="transmembrane region" description="Helical" evidence="9">
    <location>
        <begin position="314"/>
        <end position="330"/>
    </location>
</feature>
<gene>
    <name evidence="10" type="ORF">CHH72_14725</name>
</gene>
<dbReference type="CDD" id="cd01115">
    <property type="entry name" value="SLC13_permease"/>
    <property type="match status" value="1"/>
</dbReference>
<dbReference type="InterPro" id="IPR001898">
    <property type="entry name" value="SLC13A/DASS"/>
</dbReference>
<feature type="transmembrane region" description="Helical" evidence="9">
    <location>
        <begin position="59"/>
        <end position="77"/>
    </location>
</feature>
<evidence type="ECO:0000256" key="2">
    <source>
        <dbReference type="ARBA" id="ARBA00006772"/>
    </source>
</evidence>
<organism evidence="10 11">
    <name type="scientific">Shouchella clausii</name>
    <name type="common">Alkalihalobacillus clausii</name>
    <dbReference type="NCBI Taxonomy" id="79880"/>
    <lineage>
        <taxon>Bacteria</taxon>
        <taxon>Bacillati</taxon>
        <taxon>Bacillota</taxon>
        <taxon>Bacilli</taxon>
        <taxon>Bacillales</taxon>
        <taxon>Bacillaceae</taxon>
        <taxon>Shouchella</taxon>
    </lineage>
</organism>
<feature type="transmembrane region" description="Helical" evidence="9">
    <location>
        <begin position="410"/>
        <end position="437"/>
    </location>
</feature>
<evidence type="ECO:0000256" key="7">
    <source>
        <dbReference type="ARBA" id="ARBA00023136"/>
    </source>
</evidence>
<evidence type="ECO:0000256" key="4">
    <source>
        <dbReference type="ARBA" id="ARBA00022692"/>
    </source>
</evidence>
<protein>
    <recommendedName>
        <fullName evidence="3">Sodium-dependent dicarboxylate transporter SdcS</fullName>
    </recommendedName>
    <alternativeName>
        <fullName evidence="8">Na(+)/dicarboxylate symporter</fullName>
    </alternativeName>
</protein>
<evidence type="ECO:0000256" key="5">
    <source>
        <dbReference type="ARBA" id="ARBA00022847"/>
    </source>
</evidence>
<feature type="transmembrane region" description="Helical" evidence="9">
    <location>
        <begin position="12"/>
        <end position="29"/>
    </location>
</feature>
<evidence type="ECO:0000256" key="6">
    <source>
        <dbReference type="ARBA" id="ARBA00022989"/>
    </source>
</evidence>
<evidence type="ECO:0000313" key="11">
    <source>
        <dbReference type="Proteomes" id="UP000216207"/>
    </source>
</evidence>
<keyword evidence="6 9" id="KW-1133">Transmembrane helix</keyword>
<keyword evidence="5" id="KW-0769">Symport</keyword>
<dbReference type="EMBL" id="NPCC01000023">
    <property type="protein sequence ID" value="PAE88100.1"/>
    <property type="molecule type" value="Genomic_DNA"/>
</dbReference>
<dbReference type="GO" id="GO:1905039">
    <property type="term" value="P:carboxylic acid transmembrane transport"/>
    <property type="evidence" value="ECO:0007669"/>
    <property type="project" value="UniProtKB-ARBA"/>
</dbReference>
<dbReference type="NCBIfam" id="TIGR00785">
    <property type="entry name" value="dass"/>
    <property type="match status" value="1"/>
</dbReference>
<dbReference type="GO" id="GO:0005886">
    <property type="term" value="C:plasma membrane"/>
    <property type="evidence" value="ECO:0007669"/>
    <property type="project" value="TreeGrafter"/>
</dbReference>
<evidence type="ECO:0000256" key="3">
    <source>
        <dbReference type="ARBA" id="ARBA00020150"/>
    </source>
</evidence>
<evidence type="ECO:0000256" key="1">
    <source>
        <dbReference type="ARBA" id="ARBA00004141"/>
    </source>
</evidence>
<feature type="transmembrane region" description="Helical" evidence="9">
    <location>
        <begin position="218"/>
        <end position="240"/>
    </location>
</feature>
<dbReference type="PANTHER" id="PTHR10283">
    <property type="entry name" value="SOLUTE CARRIER FAMILY 13 MEMBER"/>
    <property type="match status" value="1"/>
</dbReference>
<keyword evidence="5" id="KW-0813">Transport</keyword>
<dbReference type="AlphaFoldDB" id="A0A268NYF1"/>
<feature type="transmembrane region" description="Helical" evidence="9">
    <location>
        <begin position="273"/>
        <end position="294"/>
    </location>
</feature>
<comment type="subcellular location">
    <subcellularLocation>
        <location evidence="1">Membrane</location>
        <topology evidence="1">Multi-pass membrane protein</topology>
    </subcellularLocation>
</comment>
<dbReference type="GO" id="GO:0008514">
    <property type="term" value="F:organic anion transmembrane transporter activity"/>
    <property type="evidence" value="ECO:0007669"/>
    <property type="project" value="UniProtKB-ARBA"/>
</dbReference>
<feature type="transmembrane region" description="Helical" evidence="9">
    <location>
        <begin position="83"/>
        <end position="102"/>
    </location>
</feature>
<dbReference type="PANTHER" id="PTHR10283:SF82">
    <property type="entry name" value="SOLUTE CARRIER FAMILY 13 MEMBER 2"/>
    <property type="match status" value="1"/>
</dbReference>
<evidence type="ECO:0000256" key="9">
    <source>
        <dbReference type="SAM" id="Phobius"/>
    </source>
</evidence>
<dbReference type="RefSeq" id="WP_011246292.1">
    <property type="nucleotide sequence ID" value="NZ_CP174174.1"/>
</dbReference>